<dbReference type="Proteomes" id="UP000692954">
    <property type="component" value="Unassembled WGS sequence"/>
</dbReference>
<comment type="caution">
    <text evidence="4">The sequence shown here is derived from an EMBL/GenBank/DDBJ whole genome shotgun (WGS) entry which is preliminary data.</text>
</comment>
<keyword evidence="5" id="KW-1185">Reference proteome</keyword>
<organism evidence="4 5">
    <name type="scientific">Paramecium sonneborni</name>
    <dbReference type="NCBI Taxonomy" id="65129"/>
    <lineage>
        <taxon>Eukaryota</taxon>
        <taxon>Sar</taxon>
        <taxon>Alveolata</taxon>
        <taxon>Ciliophora</taxon>
        <taxon>Intramacronucleata</taxon>
        <taxon>Oligohymenophorea</taxon>
        <taxon>Peniculida</taxon>
        <taxon>Parameciidae</taxon>
        <taxon>Paramecium</taxon>
    </lineage>
</organism>
<keyword evidence="1" id="KW-0325">Glycoprotein</keyword>
<dbReference type="SMART" id="SM00423">
    <property type="entry name" value="PSI"/>
    <property type="match status" value="5"/>
</dbReference>
<evidence type="ECO:0000313" key="4">
    <source>
        <dbReference type="EMBL" id="CAD8119494.1"/>
    </source>
</evidence>
<dbReference type="OrthoDB" id="290025at2759"/>
<keyword evidence="2" id="KW-1133">Transmembrane helix</keyword>
<name>A0A8S1QX64_9CILI</name>
<proteinExistence type="predicted"/>
<dbReference type="InterPro" id="IPR016201">
    <property type="entry name" value="PSI"/>
</dbReference>
<dbReference type="SMART" id="SM00639">
    <property type="entry name" value="PSA"/>
    <property type="match status" value="20"/>
</dbReference>
<feature type="domain" description="PSI" evidence="3">
    <location>
        <begin position="576"/>
        <end position="622"/>
    </location>
</feature>
<evidence type="ECO:0000256" key="2">
    <source>
        <dbReference type="SAM" id="Phobius"/>
    </source>
</evidence>
<keyword evidence="2" id="KW-0812">Transmembrane</keyword>
<evidence type="ECO:0000259" key="3">
    <source>
        <dbReference type="SMART" id="SM00423"/>
    </source>
</evidence>
<protein>
    <recommendedName>
        <fullName evidence="3">PSI domain-containing protein</fullName>
    </recommendedName>
</protein>
<keyword evidence="2" id="KW-0472">Membrane</keyword>
<feature type="transmembrane region" description="Helical" evidence="2">
    <location>
        <begin position="57"/>
        <end position="77"/>
    </location>
</feature>
<feature type="domain" description="PSI" evidence="3">
    <location>
        <begin position="1414"/>
        <end position="1463"/>
    </location>
</feature>
<feature type="domain" description="PSI" evidence="3">
    <location>
        <begin position="1590"/>
        <end position="1637"/>
    </location>
</feature>
<dbReference type="EMBL" id="CAJJDN010000121">
    <property type="protein sequence ID" value="CAD8119494.1"/>
    <property type="molecule type" value="Genomic_DNA"/>
</dbReference>
<feature type="domain" description="PSI" evidence="3">
    <location>
        <begin position="1658"/>
        <end position="1701"/>
    </location>
</feature>
<dbReference type="InterPro" id="IPR002895">
    <property type="entry name" value="Paramecium_SA"/>
</dbReference>
<reference evidence="4" key="1">
    <citation type="submission" date="2021-01" db="EMBL/GenBank/DDBJ databases">
        <authorList>
            <consortium name="Genoscope - CEA"/>
            <person name="William W."/>
        </authorList>
    </citation>
    <scope>NUCLEOTIDE SEQUENCE</scope>
</reference>
<evidence type="ECO:0000313" key="5">
    <source>
        <dbReference type="Proteomes" id="UP000692954"/>
    </source>
</evidence>
<sequence length="1819" mass="205166">MRGLKFIFAQPHSRSQQFQYQKTQQYCFIRQLTQCVFWIKNRIQMQKIFFFMKHNYLMIKIKLIIVFLTILCFVQGADLQCECKNLKSESDCLKFPLQSCEWKDNNCKVSIEIQTKPVIESKPFCSQYKYQGDCQKAFICNNCQNKQIECAGCQKQYPCVWEDGQCLFFTGCTAYVKQSHLECNEISKQCTTDLKQCVEIGECSEYNTQQACKQKNIRGQSCTWDGQLNNCKDIYNCSEIPKDSAASHEGCNSQLSNCTVKYDMAYYDDRECTDLQAECGAYSFEGQCVITSNNSYCEWRDGQCNERSCEDAPYNYDSKDKCQSFMPNCTIRDGGGCQKIVECKDLNNSNDCTSLKDYQGRFCFWISQYNQCVIHECESAPLDYQTDKQCQSFKDECISKDGMGCQVNKGCSAIKKKLDCQTNKSAEGKECLWDETCMEKTCENASIQLTTHEQCEKFLFHCTTDNGVGCQEKSCKNAPDTMKTNEDCEKYLPNNKCITRSGGGCIKNDSCSKVSIDIACVKDVNGADCYWYDVTDECITKQCNKAPSKFNTQTLCEQFWNKCQVNSSGTGCEDKICENFKDEGKCKGQQDFYGQSCSWRNKCVSRTCEIASQEFLTHDDCNKYLNTCTLSLTGKGCMSLPLKCEIIKLEEGCRLRTSIGLNKQITTIECAWKNGICQDKTCETAPVTTGSNIACQVYKDGCFVNNYRKGCWKLPECSQRALQEICDYDATKNFDCVWDQANSKCQIRTCLSTTLEPQKYNSVQSCVEYQLNANNCSKPDGRGCCTLNDTGNGCMKKPDSCSQLKTQANCGENALFTDDNNNNDCFWQGDKCLPSDCGNLKLEIYSLEYNHTNCYLKSFQKCTVDAEKSKCIKLETSCSKYKPLDHCKIDNYGNECVIRLNNISGLYTCDQEKCDDVYGSKYNSFAACQSYNETCTVISRVDAKGCVDKQQYCFNYKSSKQCFKNLLGKSCVWSNNRCWDYDKVSCVDLKLENPSTSACENVVTYCKANSNNTGCAMKTCSDYTTVTKLTGGSQVSKLSDCQNIISENVRCSINKALNACVKEQDRCSSYSIVECYNARLDGLCANNGTSCYSKYTPCNTWSSENDDGCKSYRAFCKYPDGQTGSQGCTNRTCEEKIGVNLTDEMCQDFDQTCIATKDKSKCILIQSSCGTYKESNLCIKSALSNCIWQTDGSSQCIGVNSSQEAEQNCQYKLGTSYEECQQFSKHCSINRAKTNCVAQKQCGGYTIENCYRSASEYCVQSKFEDNDALCQSPLQVSACNKIYLGQSLTTYTSELCSQVKQTCTNQGTTGCTDKTCDNALNNSSHLECVKWKSSCTLNKAKTQCVEMKSKCLEQDVSSCLWTTIDGECIVNPNTNLCVKKTCYSDKDSINDAQCESYMPTCTIAYEGGCTPRTVCENYTSELQCVVDNQSRLCFWNPSQQKCVLFSCDSIEKTEKYDTHQECYDLNNIQDPKKQNKFQRCTVSISPDPIDKTKLIKSGCMNFKECTQYKYEEQCVQDSTGSYCNWNTDNPENKFCEMRTCLSAPNSIITHEACSEYQLNVNTKYQDKCTVAVVEVSSGILQAQGCRYRASCEEYKIEDQCRYSSTGLDCKWDQIDQLCYTKLCSKAPITFTTHKRCNDFLSDCTINSSSAGCIDLTPKCEDYQLKEQCTKSFYGTLCYWNGLQCVTRLCSNIPEDFDGECSNYLNTCESSENQRCVTADCEQYLLATDATCKAAGLGGKCTTDGFRCILRRSCEEARTEDACRVSDKNEQCIWNPATATSDGYCEISVVKKHLQLIILVKNNVNHLIVNVLQKKMVVAN</sequence>
<gene>
    <name evidence="4" type="ORF">PSON_ATCC_30995.1.T1210127</name>
</gene>
<feature type="domain" description="PSI" evidence="3">
    <location>
        <begin position="1504"/>
        <end position="1554"/>
    </location>
</feature>
<evidence type="ECO:0000256" key="1">
    <source>
        <dbReference type="ARBA" id="ARBA00023180"/>
    </source>
</evidence>
<dbReference type="Pfam" id="PF01508">
    <property type="entry name" value="Paramecium_SA"/>
    <property type="match status" value="16"/>
</dbReference>
<accession>A0A8S1QX64</accession>